<gene>
    <name evidence="1" type="ORF">NWE54_00345</name>
</gene>
<organism evidence="1">
    <name type="scientific">Bosea sp. NBC_00436</name>
    <dbReference type="NCBI Taxonomy" id="2969620"/>
    <lineage>
        <taxon>Bacteria</taxon>
        <taxon>Pseudomonadati</taxon>
        <taxon>Pseudomonadota</taxon>
        <taxon>Alphaproteobacteria</taxon>
        <taxon>Hyphomicrobiales</taxon>
        <taxon>Boseaceae</taxon>
        <taxon>Bosea</taxon>
    </lineage>
</organism>
<protein>
    <submittedName>
        <fullName evidence="1">Uncharacterized protein</fullName>
    </submittedName>
</protein>
<dbReference type="AlphaFoldDB" id="A0A9E7ZLB9"/>
<evidence type="ECO:0000313" key="1">
    <source>
        <dbReference type="EMBL" id="UZF87288.1"/>
    </source>
</evidence>
<sequence length="347" mass="38579">MPDHLPDLLGLLYGKFRPLADRSHAIDRIVVLKWGENPTYDYYLRPRLRGLHAITIDVSQRKAASTVALERGDYVLICRYLNRDWAHKINRTTGLAGAGLFFDDDYVAFMGDRSVPLLYRLDVARRTILPLRRIRHRLTDILVSTPVIRDRFRHARAKVLRPIPGEEDLLSPPAPLPGGPVRIAFHAQLSHIADHGFAAHIARGLADAGNVAFDVIGPAQARSLWADIPSVTFQSEIDWRAYRLRTGQIGADILIAPMLDTPLNQARSATKAIDAVRMGAAGVFQAAPAYETLGEAALLVAGGSEAWITELRRLIGQRQARDAHASRLRAEIETWAKRSDGFPELFS</sequence>
<name>A0A9E7ZLB9_9HYPH</name>
<accession>A0A9E7ZLB9</accession>
<reference evidence="1" key="1">
    <citation type="submission" date="2022-08" db="EMBL/GenBank/DDBJ databases">
        <title>Complete Genome Sequences of 2 Bosea sp. soil isolates.</title>
        <authorList>
            <person name="Alvarez Arevalo M."/>
            <person name="Sterndorff E.B."/>
            <person name="Faurdal D."/>
            <person name="Joergensen T.S."/>
            <person name="Weber T."/>
        </authorList>
    </citation>
    <scope>NUCLEOTIDE SEQUENCE</scope>
    <source>
        <strain evidence="1">NBC_00436</strain>
    </source>
</reference>
<dbReference type="EMBL" id="CP102774">
    <property type="protein sequence ID" value="UZF87288.1"/>
    <property type="molecule type" value="Genomic_DNA"/>
</dbReference>
<proteinExistence type="predicted"/>